<feature type="compositionally biased region" description="Polar residues" evidence="11">
    <location>
        <begin position="426"/>
        <end position="444"/>
    </location>
</feature>
<evidence type="ECO:0000256" key="8">
    <source>
        <dbReference type="ARBA" id="ARBA00023125"/>
    </source>
</evidence>
<dbReference type="AlphaFoldDB" id="T1EZM3"/>
<name>T1EZM3_HELRO</name>
<evidence type="ECO:0000256" key="11">
    <source>
        <dbReference type="SAM" id="MobiDB-lite"/>
    </source>
</evidence>
<dbReference type="GO" id="GO:0035282">
    <property type="term" value="P:segmentation"/>
    <property type="evidence" value="ECO:0007669"/>
    <property type="project" value="UniProtKB-KW"/>
</dbReference>
<keyword evidence="9" id="KW-0539">Nucleus</keyword>
<dbReference type="SUPFAM" id="SSF57667">
    <property type="entry name" value="beta-beta-alpha zinc fingers"/>
    <property type="match status" value="1"/>
</dbReference>
<keyword evidence="6 10" id="KW-0863">Zinc-finger</keyword>
<reference evidence="13 15" key="2">
    <citation type="journal article" date="2013" name="Nature">
        <title>Insights into bilaterian evolution from three spiralian genomes.</title>
        <authorList>
            <person name="Simakov O."/>
            <person name="Marletaz F."/>
            <person name="Cho S.J."/>
            <person name="Edsinger-Gonzales E."/>
            <person name="Havlak P."/>
            <person name="Hellsten U."/>
            <person name="Kuo D.H."/>
            <person name="Larsson T."/>
            <person name="Lv J."/>
            <person name="Arendt D."/>
            <person name="Savage R."/>
            <person name="Osoegawa K."/>
            <person name="de Jong P."/>
            <person name="Grimwood J."/>
            <person name="Chapman J.A."/>
            <person name="Shapiro H."/>
            <person name="Aerts A."/>
            <person name="Otillar R.P."/>
            <person name="Terry A.Y."/>
            <person name="Boore J.L."/>
            <person name="Grigoriev I.V."/>
            <person name="Lindberg D.R."/>
            <person name="Seaver E.C."/>
            <person name="Weisblat D.A."/>
            <person name="Putnam N.H."/>
            <person name="Rokhsar D.S."/>
        </authorList>
    </citation>
    <scope>NUCLEOTIDE SEQUENCE</scope>
</reference>
<reference evidence="15" key="1">
    <citation type="submission" date="2012-12" db="EMBL/GenBank/DDBJ databases">
        <authorList>
            <person name="Hellsten U."/>
            <person name="Grimwood J."/>
            <person name="Chapman J.A."/>
            <person name="Shapiro H."/>
            <person name="Aerts A."/>
            <person name="Otillar R.P."/>
            <person name="Terry A.Y."/>
            <person name="Boore J.L."/>
            <person name="Simakov O."/>
            <person name="Marletaz F."/>
            <person name="Cho S.-J."/>
            <person name="Edsinger-Gonzales E."/>
            <person name="Havlak P."/>
            <person name="Kuo D.-H."/>
            <person name="Larsson T."/>
            <person name="Lv J."/>
            <person name="Arendt D."/>
            <person name="Savage R."/>
            <person name="Osoegawa K."/>
            <person name="de Jong P."/>
            <person name="Lindberg D.R."/>
            <person name="Seaver E.C."/>
            <person name="Weisblat D.A."/>
            <person name="Putnam N.H."/>
            <person name="Grigoriev I.V."/>
            <person name="Rokhsar D.S."/>
        </authorList>
    </citation>
    <scope>NUCLEOTIDE SEQUENCE</scope>
</reference>
<comment type="similarity">
    <text evidence="2">Belongs to the hunchback C2H2-type zinc-finger protein family.</text>
</comment>
<dbReference type="SMART" id="SM00355">
    <property type="entry name" value="ZnF_C2H2"/>
    <property type="match status" value="7"/>
</dbReference>
<dbReference type="KEGG" id="hro:HELRODRAFT_167650"/>
<evidence type="ECO:0000313" key="14">
    <source>
        <dbReference type="EnsemblMetazoa" id="HelroP167650"/>
    </source>
</evidence>
<dbReference type="OMA" id="CKETHNG"/>
<protein>
    <recommendedName>
        <fullName evidence="12">C2H2-type domain-containing protein</fullName>
    </recommendedName>
</protein>
<accession>T1EZM3</accession>
<evidence type="ECO:0000256" key="3">
    <source>
        <dbReference type="ARBA" id="ARBA00022473"/>
    </source>
</evidence>
<dbReference type="GO" id="GO:0006357">
    <property type="term" value="P:regulation of transcription by RNA polymerase II"/>
    <property type="evidence" value="ECO:0000318"/>
    <property type="project" value="GO_Central"/>
</dbReference>
<evidence type="ECO:0000256" key="7">
    <source>
        <dbReference type="ARBA" id="ARBA00022833"/>
    </source>
</evidence>
<feature type="compositionally biased region" description="Basic and acidic residues" evidence="11">
    <location>
        <begin position="447"/>
        <end position="461"/>
    </location>
</feature>
<feature type="region of interest" description="Disordered" evidence="11">
    <location>
        <begin position="426"/>
        <end position="462"/>
    </location>
</feature>
<dbReference type="GO" id="GO:0000981">
    <property type="term" value="F:DNA-binding transcription factor activity, RNA polymerase II-specific"/>
    <property type="evidence" value="ECO:0000318"/>
    <property type="project" value="GO_Central"/>
</dbReference>
<dbReference type="FunFam" id="3.30.160.60:FF:000446">
    <property type="entry name" value="Zinc finger protein"/>
    <property type="match status" value="1"/>
</dbReference>
<dbReference type="InterPro" id="IPR036236">
    <property type="entry name" value="Znf_C2H2_sf"/>
</dbReference>
<keyword evidence="7" id="KW-0862">Zinc</keyword>
<sequence>MARISELEFMMELSVNLSAGLSKKDLNQHLQIIHSTYRCLVCNFTTRSNARLNKHLSENHSSQSEQERMMNTSLSSNNENKKSKRSRKYTCKQCSFSTTIQEDIWMHTRVHVPASKLLSCPRCPFVCAFKHHMQYHLNNHFGFKPYKCELCNYRCNNKSMLNSHLKSHSNEYPFKCQQCSYASKYRQALYIHSIKTNHTLNENVSNVSSKENNKSFHLEKWNKFQKKSVTAFKNKNFNSRDVNRNLENINDFTSLEDVINNYKINTLNFWEMIESNACSKLNLNQTISPLDKYLLRNKIFPNNHPSMQQTSPVKFSNDSLMSYILSSPMPLFQNTTENTSSIRSMPSLLNNFKNEPQSPSSDFRKTPQSTNTPDFVDKKNQTSTSIENPSTLVNNNNKFDNAPNNQTRHLEQSTLQESSCLFPLDLSSSTNRAPSQSEGQNSPDNDLPEHCTKRDDDDKKAKSPMKAKKFKCYYCRITFDDEVLYGFHMDYHTPDDPYKCFLCKETHNGARLFFLHLHQVAHSFKFPKNFI</sequence>
<evidence type="ECO:0000256" key="6">
    <source>
        <dbReference type="ARBA" id="ARBA00022771"/>
    </source>
</evidence>
<feature type="region of interest" description="Disordered" evidence="11">
    <location>
        <begin position="335"/>
        <end position="405"/>
    </location>
</feature>
<evidence type="ECO:0000256" key="1">
    <source>
        <dbReference type="ARBA" id="ARBA00004123"/>
    </source>
</evidence>
<dbReference type="PANTHER" id="PTHR24392:SF49">
    <property type="entry name" value="PROTEIN HUNCHBACK"/>
    <property type="match status" value="1"/>
</dbReference>
<dbReference type="GO" id="GO:0000977">
    <property type="term" value="F:RNA polymerase II transcription regulatory region sequence-specific DNA binding"/>
    <property type="evidence" value="ECO:0000318"/>
    <property type="project" value="GO_Central"/>
</dbReference>
<dbReference type="PROSITE" id="PS50157">
    <property type="entry name" value="ZINC_FINGER_C2H2_2"/>
    <property type="match status" value="3"/>
</dbReference>
<organism evidence="14 15">
    <name type="scientific">Helobdella robusta</name>
    <name type="common">Californian leech</name>
    <dbReference type="NCBI Taxonomy" id="6412"/>
    <lineage>
        <taxon>Eukaryota</taxon>
        <taxon>Metazoa</taxon>
        <taxon>Spiralia</taxon>
        <taxon>Lophotrochozoa</taxon>
        <taxon>Annelida</taxon>
        <taxon>Clitellata</taxon>
        <taxon>Hirudinea</taxon>
        <taxon>Rhynchobdellida</taxon>
        <taxon>Glossiphoniidae</taxon>
        <taxon>Helobdella</taxon>
    </lineage>
</organism>
<evidence type="ECO:0000313" key="13">
    <source>
        <dbReference type="EMBL" id="ESO09839.1"/>
    </source>
</evidence>
<dbReference type="GeneID" id="20202023"/>
<feature type="compositionally biased region" description="Polar residues" evidence="11">
    <location>
        <begin position="381"/>
        <end position="393"/>
    </location>
</feature>
<keyword evidence="4" id="KW-0479">Metal-binding</keyword>
<dbReference type="EnsemblMetazoa" id="HelroT167650">
    <property type="protein sequence ID" value="HelroP167650"/>
    <property type="gene ID" value="HelroG167650"/>
</dbReference>
<evidence type="ECO:0000256" key="4">
    <source>
        <dbReference type="ARBA" id="ARBA00022723"/>
    </source>
</evidence>
<feature type="compositionally biased region" description="Polar residues" evidence="11">
    <location>
        <begin position="335"/>
        <end position="373"/>
    </location>
</feature>
<evidence type="ECO:0000256" key="10">
    <source>
        <dbReference type="PROSITE-ProRule" id="PRU00042"/>
    </source>
</evidence>
<feature type="domain" description="C2H2-type" evidence="12">
    <location>
        <begin position="37"/>
        <end position="65"/>
    </location>
</feature>
<dbReference type="CTD" id="20202023"/>
<keyword evidence="8" id="KW-0238">DNA-binding</keyword>
<dbReference type="InParanoid" id="T1EZM3"/>
<comment type="subcellular location">
    <subcellularLocation>
        <location evidence="1">Nucleus</location>
    </subcellularLocation>
</comment>
<dbReference type="Gene3D" id="3.30.160.60">
    <property type="entry name" value="Classic Zinc Finger"/>
    <property type="match status" value="3"/>
</dbReference>
<dbReference type="OrthoDB" id="10015593at2759"/>
<proteinExistence type="inferred from homology"/>
<dbReference type="Proteomes" id="UP000015101">
    <property type="component" value="Unassembled WGS sequence"/>
</dbReference>
<dbReference type="EMBL" id="AMQM01002829">
    <property type="status" value="NOT_ANNOTATED_CDS"/>
    <property type="molecule type" value="Genomic_DNA"/>
</dbReference>
<keyword evidence="5" id="KW-0677">Repeat</keyword>
<dbReference type="GO" id="GO:0005634">
    <property type="term" value="C:nucleus"/>
    <property type="evidence" value="ECO:0007669"/>
    <property type="project" value="UniProtKB-SubCell"/>
</dbReference>
<dbReference type="GO" id="GO:0008270">
    <property type="term" value="F:zinc ion binding"/>
    <property type="evidence" value="ECO:0007669"/>
    <property type="project" value="UniProtKB-KW"/>
</dbReference>
<feature type="domain" description="C2H2-type" evidence="12">
    <location>
        <begin position="470"/>
        <end position="497"/>
    </location>
</feature>
<keyword evidence="15" id="KW-1185">Reference proteome</keyword>
<evidence type="ECO:0000256" key="5">
    <source>
        <dbReference type="ARBA" id="ARBA00022737"/>
    </source>
</evidence>
<feature type="domain" description="C2H2-type" evidence="12">
    <location>
        <begin position="146"/>
        <end position="173"/>
    </location>
</feature>
<evidence type="ECO:0000259" key="12">
    <source>
        <dbReference type="PROSITE" id="PS50157"/>
    </source>
</evidence>
<reference evidence="14" key="3">
    <citation type="submission" date="2015-06" db="UniProtKB">
        <authorList>
            <consortium name="EnsemblMetazoa"/>
        </authorList>
    </citation>
    <scope>IDENTIFICATION</scope>
</reference>
<dbReference type="HOGENOM" id="CLU_021336_0_0_1"/>
<dbReference type="PROSITE" id="PS00028">
    <property type="entry name" value="ZINC_FINGER_C2H2_1"/>
    <property type="match status" value="3"/>
</dbReference>
<evidence type="ECO:0000256" key="9">
    <source>
        <dbReference type="ARBA" id="ARBA00023242"/>
    </source>
</evidence>
<feature type="region of interest" description="Disordered" evidence="11">
    <location>
        <begin position="57"/>
        <end position="86"/>
    </location>
</feature>
<dbReference type="PANTHER" id="PTHR24392">
    <property type="entry name" value="ZINC FINGER PROTEIN"/>
    <property type="match status" value="1"/>
</dbReference>
<dbReference type="InterPro" id="IPR013087">
    <property type="entry name" value="Znf_C2H2_type"/>
</dbReference>
<keyword evidence="3" id="KW-0217">Developmental protein</keyword>
<feature type="compositionally biased region" description="Low complexity" evidence="11">
    <location>
        <begin position="394"/>
        <end position="405"/>
    </location>
</feature>
<evidence type="ECO:0000256" key="2">
    <source>
        <dbReference type="ARBA" id="ARBA00007746"/>
    </source>
</evidence>
<dbReference type="STRING" id="6412.T1EZM3"/>
<dbReference type="RefSeq" id="XP_009011653.1">
    <property type="nucleotide sequence ID" value="XM_009013405.1"/>
</dbReference>
<dbReference type="eggNOG" id="KOG1721">
    <property type="taxonomic scope" value="Eukaryota"/>
</dbReference>
<gene>
    <name evidence="14" type="primary">20202023</name>
    <name evidence="13" type="ORF">HELRODRAFT_167650</name>
</gene>
<dbReference type="EMBL" id="KB095905">
    <property type="protein sequence ID" value="ESO09839.1"/>
    <property type="molecule type" value="Genomic_DNA"/>
</dbReference>
<evidence type="ECO:0000313" key="15">
    <source>
        <dbReference type="Proteomes" id="UP000015101"/>
    </source>
</evidence>